<protein>
    <submittedName>
        <fullName evidence="3">Methyl-CpG-binding domain protein 1</fullName>
    </submittedName>
</protein>
<dbReference type="AlphaFoldDB" id="A0A0A9ZHU2"/>
<dbReference type="PROSITE" id="PS50982">
    <property type="entry name" value="MBD"/>
    <property type="match status" value="1"/>
</dbReference>
<dbReference type="InterPro" id="IPR001739">
    <property type="entry name" value="Methyl_CpG_DNA-bd"/>
</dbReference>
<evidence type="ECO:0000259" key="2">
    <source>
        <dbReference type="PROSITE" id="PS50982"/>
    </source>
</evidence>
<dbReference type="EMBL" id="GBHO01000056">
    <property type="protein sequence ID" value="JAG43548.1"/>
    <property type="molecule type" value="Transcribed_RNA"/>
</dbReference>
<feature type="non-terminal residue" evidence="3">
    <location>
        <position position="135"/>
    </location>
</feature>
<organism evidence="3">
    <name type="scientific">Lygus hesperus</name>
    <name type="common">Western plant bug</name>
    <dbReference type="NCBI Taxonomy" id="30085"/>
    <lineage>
        <taxon>Eukaryota</taxon>
        <taxon>Metazoa</taxon>
        <taxon>Ecdysozoa</taxon>
        <taxon>Arthropoda</taxon>
        <taxon>Hexapoda</taxon>
        <taxon>Insecta</taxon>
        <taxon>Pterygota</taxon>
        <taxon>Neoptera</taxon>
        <taxon>Paraneoptera</taxon>
        <taxon>Hemiptera</taxon>
        <taxon>Heteroptera</taxon>
        <taxon>Panheteroptera</taxon>
        <taxon>Cimicomorpha</taxon>
        <taxon>Miridae</taxon>
        <taxon>Mirini</taxon>
        <taxon>Lygus</taxon>
    </lineage>
</organism>
<reference evidence="3" key="2">
    <citation type="submission" date="2014-07" db="EMBL/GenBank/DDBJ databases">
        <authorList>
            <person name="Hull J."/>
        </authorList>
    </citation>
    <scope>NUCLEOTIDE SEQUENCE</scope>
</reference>
<dbReference type="GO" id="GO:0003677">
    <property type="term" value="F:DNA binding"/>
    <property type="evidence" value="ECO:0007669"/>
    <property type="project" value="InterPro"/>
</dbReference>
<name>A0A0A9ZHU2_LYGHE</name>
<feature type="non-terminal residue" evidence="3">
    <location>
        <position position="1"/>
    </location>
</feature>
<accession>A0A0A9ZHU2</accession>
<dbReference type="InterPro" id="IPR016177">
    <property type="entry name" value="DNA-bd_dom_sf"/>
</dbReference>
<evidence type="ECO:0000256" key="1">
    <source>
        <dbReference type="SAM" id="MobiDB-lite"/>
    </source>
</evidence>
<dbReference type="Pfam" id="PF01429">
    <property type="entry name" value="MBD"/>
    <property type="match status" value="1"/>
</dbReference>
<proteinExistence type="predicted"/>
<feature type="compositionally biased region" description="Basic and acidic residues" evidence="1">
    <location>
        <begin position="125"/>
        <end position="135"/>
    </location>
</feature>
<dbReference type="SUPFAM" id="SSF54171">
    <property type="entry name" value="DNA-binding domain"/>
    <property type="match status" value="1"/>
</dbReference>
<feature type="domain" description="MBD" evidence="2">
    <location>
        <begin position="5"/>
        <end position="75"/>
    </location>
</feature>
<evidence type="ECO:0000313" key="3">
    <source>
        <dbReference type="EMBL" id="JAG43548.1"/>
    </source>
</evidence>
<sequence length="135" mass="15250">DSEVPELDSPYGVPSKYGWKRELDFRYKPTSTSRVADTYYSSPEGIRCRSYNDVEKLIAGTTLKITNFTFEKRLCGINNEVSRCAGAKKRTRLNTETTWCPPTKRMKLQSGCNPELGPILRNRTNQHDGEVAGPS</sequence>
<dbReference type="Gene3D" id="3.30.890.10">
    <property type="entry name" value="Methyl-cpg-binding Protein 2, Chain A"/>
    <property type="match status" value="1"/>
</dbReference>
<feature type="region of interest" description="Disordered" evidence="1">
    <location>
        <begin position="109"/>
        <end position="135"/>
    </location>
</feature>
<gene>
    <name evidence="3" type="primary">MBD1</name>
    <name evidence="3" type="ORF">CM83_12359</name>
</gene>
<reference evidence="3" key="1">
    <citation type="journal article" date="2014" name="PLoS ONE">
        <title>Transcriptome-Based Identification of ABC Transporters in the Western Tarnished Plant Bug Lygus hesperus.</title>
        <authorList>
            <person name="Hull J.J."/>
            <person name="Chaney K."/>
            <person name="Geib S.M."/>
            <person name="Fabrick J.A."/>
            <person name="Brent C.S."/>
            <person name="Walsh D."/>
            <person name="Lavine L.C."/>
        </authorList>
    </citation>
    <scope>NUCLEOTIDE SEQUENCE</scope>
</reference>